<evidence type="ECO:0000313" key="9">
    <source>
        <dbReference type="EMBL" id="KKF33343.1"/>
    </source>
</evidence>
<sequence length="545" mass="59134">MFCPACQAVRNQVEVLMRTPWEYLLSQYEFMIVFASFRRNIIFYSKMDRGQLRNLYSQIVSFSPARILVTDTLISVYEKRQHDSEGAQDSFSVPSDLSEVITLAIGNHVPEKFVHECMSSCNWKGYDNMVLAAFASAESVRAGVLKYMNAVKESVRNKDSLHVIISLAVTAWMVKLSDSGSECSCGIWPQALDLVSCFVSDAETMLSIQDEARVSAYIRTLLDLSTPQSEEASPCHTNRRPLDYGYLFSDLLVTGLDSAVKDFFTEYGPDYSLEISPSCRPDRNDTKHLDQVISTIKAEISGLTGCSRHRYFILQHLNDHVMPRVYGTNTLWSMLDPNLQDESPQLTLCVFLVMTSLLFPGNAHAAMKDLSSSSSPLSSLLHYPSSKTSVVPFSPSAGAASSPGSSLSSSAPLSKPQPFCLQTGPHLIASMQLQKLNSHYQNLAGASAGHPAPGGAQRGFGASTLGTGNQLLGPSGGLGGGGMGVGISVGNQSSGNGGIIDFDPVDEEVLMSLVVELGLDRANELPELWLGQNEFDFMSDVPAGC</sequence>
<dbReference type="GO" id="GO:0005737">
    <property type="term" value="C:cytoplasm"/>
    <property type="evidence" value="ECO:0007669"/>
    <property type="project" value="UniProtKB-SubCell"/>
</dbReference>
<dbReference type="InterPro" id="IPR007576">
    <property type="entry name" value="CITED"/>
</dbReference>
<keyword evidence="6" id="KW-0010">Activator</keyword>
<dbReference type="Pfam" id="PF04487">
    <property type="entry name" value="CITED"/>
    <property type="match status" value="1"/>
</dbReference>
<evidence type="ECO:0000256" key="4">
    <source>
        <dbReference type="ARBA" id="ARBA00022490"/>
    </source>
</evidence>
<protein>
    <submittedName>
        <fullName evidence="9">Cbp/p300-interacting transactivator 1</fullName>
    </submittedName>
</protein>
<dbReference type="PANTHER" id="PTHR17045:SF6">
    <property type="entry name" value="CBP_P300-INTERACTING TRANSACTIVATOR 1"/>
    <property type="match status" value="1"/>
</dbReference>
<dbReference type="GO" id="GO:0003713">
    <property type="term" value="F:transcription coactivator activity"/>
    <property type="evidence" value="ECO:0007669"/>
    <property type="project" value="TreeGrafter"/>
</dbReference>
<evidence type="ECO:0000256" key="5">
    <source>
        <dbReference type="ARBA" id="ARBA00023015"/>
    </source>
</evidence>
<name>A0A0F8AT84_LARCR</name>
<keyword evidence="8" id="KW-0539">Nucleus</keyword>
<dbReference type="AlphaFoldDB" id="A0A0F8AT84"/>
<dbReference type="FunFam" id="6.10.140.2200:FF:000002">
    <property type="entry name" value="cbp/p300-interacting transactivator 1 isoform X2"/>
    <property type="match status" value="1"/>
</dbReference>
<keyword evidence="7" id="KW-0804">Transcription</keyword>
<dbReference type="Gene3D" id="6.10.140.2200">
    <property type="match status" value="1"/>
</dbReference>
<proteinExistence type="inferred from homology"/>
<keyword evidence="5" id="KW-0805">Transcription regulation</keyword>
<evidence type="ECO:0000256" key="7">
    <source>
        <dbReference type="ARBA" id="ARBA00023163"/>
    </source>
</evidence>
<dbReference type="EMBL" id="KQ040886">
    <property type="protein sequence ID" value="KKF33343.1"/>
    <property type="molecule type" value="Genomic_DNA"/>
</dbReference>
<keyword evidence="4" id="KW-0963">Cytoplasm</keyword>
<evidence type="ECO:0000256" key="3">
    <source>
        <dbReference type="ARBA" id="ARBA00006967"/>
    </source>
</evidence>
<dbReference type="PANTHER" id="PTHR17045">
    <property type="entry name" value="MELANOCYTE SPECIFIC GENE RELATED CITED"/>
    <property type="match status" value="1"/>
</dbReference>
<accession>A0A0F8AT84</accession>
<comment type="similarity">
    <text evidence="3">Belongs to the CITED family.</text>
</comment>
<evidence type="ECO:0000256" key="1">
    <source>
        <dbReference type="ARBA" id="ARBA00004123"/>
    </source>
</evidence>
<dbReference type="GO" id="GO:0005634">
    <property type="term" value="C:nucleus"/>
    <property type="evidence" value="ECO:0007669"/>
    <property type="project" value="UniProtKB-SubCell"/>
</dbReference>
<evidence type="ECO:0000256" key="6">
    <source>
        <dbReference type="ARBA" id="ARBA00023159"/>
    </source>
</evidence>
<organism evidence="9">
    <name type="scientific">Larimichthys crocea</name>
    <name type="common">Large yellow croaker</name>
    <name type="synonym">Pseudosciaena crocea</name>
    <dbReference type="NCBI Taxonomy" id="215358"/>
    <lineage>
        <taxon>Eukaryota</taxon>
        <taxon>Metazoa</taxon>
        <taxon>Chordata</taxon>
        <taxon>Craniata</taxon>
        <taxon>Vertebrata</taxon>
        <taxon>Euteleostomi</taxon>
        <taxon>Actinopterygii</taxon>
        <taxon>Neopterygii</taxon>
        <taxon>Teleostei</taxon>
        <taxon>Neoteleostei</taxon>
        <taxon>Acanthomorphata</taxon>
        <taxon>Eupercaria</taxon>
        <taxon>Sciaenidae</taxon>
        <taxon>Larimichthys</taxon>
    </lineage>
</organism>
<dbReference type="eggNOG" id="ENOG502S282">
    <property type="taxonomic scope" value="Eukaryota"/>
</dbReference>
<reference evidence="9" key="1">
    <citation type="journal article" date="2015" name="PLoS Genet.">
        <title>Genome Sequencing of the Perciform Fish Larimichthys crocea Provides Insights into Molecular and Genetic Mechanisms of Stress Adaptation.</title>
        <authorList>
            <person name="Ao J."/>
            <person name="Mu Y."/>
            <person name="Xiang L.X."/>
            <person name="Fan D."/>
            <person name="Feng M."/>
            <person name="Zhang S."/>
            <person name="Shi Q."/>
            <person name="Zhu L.Y."/>
            <person name="Li T."/>
            <person name="Ding Y."/>
            <person name="Nie L."/>
            <person name="Li Q."/>
            <person name="Dong W.R."/>
            <person name="Jiang L."/>
            <person name="Sun B."/>
            <person name="Zhang X."/>
            <person name="Li M."/>
            <person name="Zhang H.Q."/>
            <person name="Xie S."/>
            <person name="Zhu Y."/>
            <person name="Jiang X."/>
            <person name="Wang X."/>
            <person name="Mu P."/>
            <person name="Chen W."/>
            <person name="Yue Z."/>
            <person name="Wang Z."/>
            <person name="Wang J."/>
            <person name="Shao J.Z."/>
            <person name="Chen X."/>
        </authorList>
    </citation>
    <scope>NUCLEOTIDE SEQUENCE [LARGE SCALE GENOMIC DNA]</scope>
    <source>
        <strain evidence="9">SSNF</strain>
        <tissue evidence="9">Blood</tissue>
    </source>
</reference>
<evidence type="ECO:0000256" key="8">
    <source>
        <dbReference type="ARBA" id="ARBA00023242"/>
    </source>
</evidence>
<comment type="subcellular location">
    <subcellularLocation>
        <location evidence="2">Cytoplasm</location>
    </subcellularLocation>
    <subcellularLocation>
        <location evidence="1">Nucleus</location>
    </subcellularLocation>
</comment>
<gene>
    <name evidence="9" type="ORF">EH28_01928</name>
</gene>
<evidence type="ECO:0000256" key="2">
    <source>
        <dbReference type="ARBA" id="ARBA00004496"/>
    </source>
</evidence>